<evidence type="ECO:0000256" key="2">
    <source>
        <dbReference type="SAM" id="Coils"/>
    </source>
</evidence>
<feature type="domain" description="Response regulatory" evidence="3">
    <location>
        <begin position="16"/>
        <end position="130"/>
    </location>
</feature>
<feature type="modified residue" description="4-aspartylphosphate" evidence="1">
    <location>
        <position position="64"/>
    </location>
</feature>
<dbReference type="PROSITE" id="PS51832">
    <property type="entry name" value="HD_GYP"/>
    <property type="match status" value="1"/>
</dbReference>
<dbReference type="AlphaFoldDB" id="A0A9X2WGW0"/>
<accession>A0A9X2WGW0</accession>
<dbReference type="InterPro" id="IPR011006">
    <property type="entry name" value="CheY-like_superfamily"/>
</dbReference>
<dbReference type="Proteomes" id="UP001147830">
    <property type="component" value="Unassembled WGS sequence"/>
</dbReference>
<dbReference type="GO" id="GO:0000160">
    <property type="term" value="P:phosphorelay signal transduction system"/>
    <property type="evidence" value="ECO:0007669"/>
    <property type="project" value="InterPro"/>
</dbReference>
<evidence type="ECO:0000313" key="6">
    <source>
        <dbReference type="Proteomes" id="UP001147830"/>
    </source>
</evidence>
<feature type="domain" description="HD-GYP" evidence="4">
    <location>
        <begin position="185"/>
        <end position="382"/>
    </location>
</feature>
<keyword evidence="2" id="KW-0175">Coiled coil</keyword>
<keyword evidence="6" id="KW-1185">Reference proteome</keyword>
<comment type="caution">
    <text evidence="5">The sequence shown here is derived from an EMBL/GenBank/DDBJ whole genome shotgun (WGS) entry which is preliminary data.</text>
</comment>
<dbReference type="InterPro" id="IPR052020">
    <property type="entry name" value="Cyclic_di-GMP/3'3'-cGAMP_PDE"/>
</dbReference>
<dbReference type="RefSeq" id="WP_260976991.1">
    <property type="nucleotide sequence ID" value="NZ_JAOANI010000022.1"/>
</dbReference>
<dbReference type="PANTHER" id="PTHR45228">
    <property type="entry name" value="CYCLIC DI-GMP PHOSPHODIESTERASE TM_0186-RELATED"/>
    <property type="match status" value="1"/>
</dbReference>
<dbReference type="InterPro" id="IPR037522">
    <property type="entry name" value="HD_GYP_dom"/>
</dbReference>
<dbReference type="Gene3D" id="1.10.3210.10">
    <property type="entry name" value="Hypothetical protein af1432"/>
    <property type="match status" value="1"/>
</dbReference>
<evidence type="ECO:0000259" key="3">
    <source>
        <dbReference type="PROSITE" id="PS50110"/>
    </source>
</evidence>
<organism evidence="5 6">
    <name type="scientific">Thalassolituus pacificus</name>
    <dbReference type="NCBI Taxonomy" id="2975440"/>
    <lineage>
        <taxon>Bacteria</taxon>
        <taxon>Pseudomonadati</taxon>
        <taxon>Pseudomonadota</taxon>
        <taxon>Gammaproteobacteria</taxon>
        <taxon>Oceanospirillales</taxon>
        <taxon>Oceanospirillaceae</taxon>
        <taxon>Thalassolituus</taxon>
    </lineage>
</organism>
<dbReference type="PROSITE" id="PS50110">
    <property type="entry name" value="RESPONSE_REGULATORY"/>
    <property type="match status" value="1"/>
</dbReference>
<dbReference type="Pfam" id="PF00072">
    <property type="entry name" value="Response_reg"/>
    <property type="match status" value="1"/>
</dbReference>
<dbReference type="PANTHER" id="PTHR45228:SF8">
    <property type="entry name" value="TWO-COMPONENT RESPONSE REGULATOR-RELATED"/>
    <property type="match status" value="1"/>
</dbReference>
<feature type="coiled-coil region" evidence="2">
    <location>
        <begin position="139"/>
        <end position="177"/>
    </location>
</feature>
<dbReference type="SUPFAM" id="SSF109604">
    <property type="entry name" value="HD-domain/PDEase-like"/>
    <property type="match status" value="1"/>
</dbReference>
<dbReference type="CDD" id="cd17569">
    <property type="entry name" value="REC_HupR-like"/>
    <property type="match status" value="1"/>
</dbReference>
<dbReference type="Pfam" id="PF13487">
    <property type="entry name" value="HD_5"/>
    <property type="match status" value="1"/>
</dbReference>
<reference evidence="5" key="2">
    <citation type="submission" date="2022-08" db="EMBL/GenBank/DDBJ databases">
        <authorList>
            <person name="Dong C."/>
        </authorList>
    </citation>
    <scope>NUCLEOTIDE SEQUENCE</scope>
    <source>
        <strain evidence="5">59MF3M-4</strain>
    </source>
</reference>
<protein>
    <submittedName>
        <fullName evidence="5">Response regulator</fullName>
    </submittedName>
</protein>
<dbReference type="EMBL" id="JAOANI010000022">
    <property type="protein sequence ID" value="MCT7360148.1"/>
    <property type="molecule type" value="Genomic_DNA"/>
</dbReference>
<dbReference type="Gene3D" id="3.40.50.2300">
    <property type="match status" value="1"/>
</dbReference>
<dbReference type="CDD" id="cd00077">
    <property type="entry name" value="HDc"/>
    <property type="match status" value="1"/>
</dbReference>
<sequence>MLSDDVQTLAQEKHGRLLIVDDEEAVLQALNRLFRRQYDVVVLTSGTAALELLQQESFDLIISDMRMPGMSGAELLKNCFKKYPEMIRILLTGYSDLESAIKAVNEGNIYRYISKPWDNDQLRNVVAEALDTRDLKAANLKLNAHISEQNEELARLNRELQDKYQQKSEQVGEAEAKLSDAYRTLRQEFNSMVHILVGIMEARNGEEKGSSERLARLAKLFAEFSGLEGQTIQDVYYAALLKNIGKVSLSDSVLSKALTQMSTAEKTAYARFTINGQTSLMLLEPLQNVANIIRSHMELYNGKGFPDKLSGNAIPKEARILRIVSDYVELQREHNFLGETLDEATTRSYLLKMAGQRYDRELIDIFTVVLDDFEEGVVPNLERVDIKEARIGMVLAGNLVSPAGVVLLSEGTELTARHVDKLQAMERQFEGHEIKLHVRRESAAKK</sequence>
<reference evidence="5" key="1">
    <citation type="journal article" date="2022" name="Front. Microbiol.">
        <title>Genome-based taxonomic rearrangement of Oceanobacter-related bacteria including the description of Thalassolituus hydrocarbonoclasticus sp. nov. and Thalassolituus pacificus sp. nov. and emended description of the genus Thalassolituus.</title>
        <authorList>
            <person name="Dong C."/>
            <person name="Wei L."/>
            <person name="Wang J."/>
            <person name="Lai Q."/>
            <person name="Huang Z."/>
            <person name="Shao Z."/>
        </authorList>
    </citation>
    <scope>NUCLEOTIDE SEQUENCE</scope>
    <source>
        <strain evidence="5">59MF3M-4</strain>
    </source>
</reference>
<evidence type="ECO:0000256" key="1">
    <source>
        <dbReference type="PROSITE-ProRule" id="PRU00169"/>
    </source>
</evidence>
<gene>
    <name evidence="5" type="ORF">NYR02_14090</name>
</gene>
<dbReference type="SMART" id="SM00448">
    <property type="entry name" value="REC"/>
    <property type="match status" value="1"/>
</dbReference>
<dbReference type="InterPro" id="IPR003607">
    <property type="entry name" value="HD/PDEase_dom"/>
</dbReference>
<dbReference type="GO" id="GO:0008081">
    <property type="term" value="F:phosphoric diester hydrolase activity"/>
    <property type="evidence" value="ECO:0007669"/>
    <property type="project" value="UniProtKB-ARBA"/>
</dbReference>
<name>A0A9X2WGW0_9GAMM</name>
<evidence type="ECO:0000313" key="5">
    <source>
        <dbReference type="EMBL" id="MCT7360148.1"/>
    </source>
</evidence>
<keyword evidence="1" id="KW-0597">Phosphoprotein</keyword>
<dbReference type="SUPFAM" id="SSF52172">
    <property type="entry name" value="CheY-like"/>
    <property type="match status" value="1"/>
</dbReference>
<dbReference type="InterPro" id="IPR001789">
    <property type="entry name" value="Sig_transdc_resp-reg_receiver"/>
</dbReference>
<proteinExistence type="predicted"/>
<evidence type="ECO:0000259" key="4">
    <source>
        <dbReference type="PROSITE" id="PS51832"/>
    </source>
</evidence>